<dbReference type="Pfam" id="PF17396">
    <property type="entry name" value="DUF1611_N"/>
    <property type="match status" value="1"/>
</dbReference>
<dbReference type="Gene3D" id="3.40.50.720">
    <property type="entry name" value="NAD(P)-binding Rossmann-like Domain"/>
    <property type="match status" value="1"/>
</dbReference>
<name>A0A3R9PTF9_9CREN</name>
<dbReference type="InterPro" id="IPR035086">
    <property type="entry name" value="DgcN-like_C"/>
</dbReference>
<evidence type="ECO:0000313" key="4">
    <source>
        <dbReference type="EMBL" id="RZN61634.1"/>
    </source>
</evidence>
<dbReference type="InterPro" id="IPR011669">
    <property type="entry name" value="DgcN-like"/>
</dbReference>
<dbReference type="Proteomes" id="UP000277582">
    <property type="component" value="Unassembled WGS sequence"/>
</dbReference>
<proteinExistence type="predicted"/>
<dbReference type="PIRSF" id="PIRSF026760">
    <property type="entry name" value="UCP026760"/>
    <property type="match status" value="1"/>
</dbReference>
<gene>
    <name evidence="3" type="ORF">D6D85_13120</name>
    <name evidence="4" type="ORF">EF810_04675</name>
</gene>
<feature type="domain" description="D-glutamate N-acetyltransferase-like C-terminal" evidence="1">
    <location>
        <begin position="142"/>
        <end position="339"/>
    </location>
</feature>
<dbReference type="Pfam" id="PF07755">
    <property type="entry name" value="DUF1611"/>
    <property type="match status" value="1"/>
</dbReference>
<dbReference type="PANTHER" id="PTHR40690">
    <property type="entry name" value="GLL3100 PROTEIN"/>
    <property type="match status" value="1"/>
</dbReference>
<dbReference type="SUPFAM" id="SSF52540">
    <property type="entry name" value="P-loop containing nucleoside triphosphate hydrolases"/>
    <property type="match status" value="1"/>
</dbReference>
<organism evidence="3 5">
    <name type="scientific">Candidatus Methanodesulfokora washburnensis</name>
    <dbReference type="NCBI Taxonomy" id="2478471"/>
    <lineage>
        <taxon>Archaea</taxon>
        <taxon>Thermoproteota</taxon>
        <taxon>Candidatus Korarchaeia</taxon>
        <taxon>Candidatus Korarchaeia incertae sedis</taxon>
        <taxon>Candidatus Methanodesulfokora</taxon>
    </lineage>
</organism>
<dbReference type="Gene3D" id="3.40.50.300">
    <property type="entry name" value="P-loop containing nucleotide triphosphate hydrolases"/>
    <property type="match status" value="1"/>
</dbReference>
<protein>
    <submittedName>
        <fullName evidence="3">DUF1611 domain-containing protein</fullName>
    </submittedName>
</protein>
<dbReference type="AlphaFoldDB" id="A0A3R9PTF9"/>
<reference evidence="3 5" key="1">
    <citation type="submission" date="2018-10" db="EMBL/GenBank/DDBJ databases">
        <title>Co-occurring genomic capacity for anaerobic methane metabolism and dissimilatory sulfite reduction discovered in the Korarchaeota.</title>
        <authorList>
            <person name="Mckay L.J."/>
            <person name="Dlakic M."/>
            <person name="Fields M.W."/>
            <person name="Delmont T.O."/>
            <person name="Eren A.M."/>
            <person name="Jay Z.J."/>
            <person name="Klingelsmith K.B."/>
            <person name="Rusch D.B."/>
            <person name="Inskeep W.P."/>
        </authorList>
    </citation>
    <scope>NUCLEOTIDE SEQUENCE [LARGE SCALE GENOMIC DNA]</scope>
    <source>
        <strain evidence="3 5">MDKW</strain>
    </source>
</reference>
<dbReference type="InterPro" id="IPR027417">
    <property type="entry name" value="P-loop_NTPase"/>
</dbReference>
<evidence type="ECO:0000259" key="1">
    <source>
        <dbReference type="Pfam" id="PF07755"/>
    </source>
</evidence>
<dbReference type="EMBL" id="RXII01000072">
    <property type="protein sequence ID" value="RZN61634.1"/>
    <property type="molecule type" value="Genomic_DNA"/>
</dbReference>
<sequence length="358" mass="39750">MKKAVILAEGYFGTTDGKTAHGLVRYSRKYEILGVIDSTLAGRDAGEVLDGIKRGIMIYSSLDEALASCPDADTLIIGVATPGGFLPKEYREIIKKAIMRGMNIVSGLHEFLSDDPELSSLAKENKVEIVDVRKIFRDMKIFYTGKIEEVRSLRIAVLGTDSAIGKRTTAIKLVEELNRSGIKAVFVGTGQTAWMQDGRYGVVIDAMINDFVAGGIEHEIWRAYKEENPDVIVIPGQGSILHPAFPGSFELLAAGKPHAIVLQHAPGRRYLDGFPGYPLPDLDRMIRVIELLTEKKVIAITINHENLTREQVEEYIREYENRYDVVACDPIWHGVGKIVERIKKEFPEIGSKAVVRAK</sequence>
<keyword evidence="5" id="KW-1185">Reference proteome</keyword>
<dbReference type="Proteomes" id="UP000316217">
    <property type="component" value="Unassembled WGS sequence"/>
</dbReference>
<dbReference type="EMBL" id="RCOS01000146">
    <property type="protein sequence ID" value="RSN72567.1"/>
    <property type="molecule type" value="Genomic_DNA"/>
</dbReference>
<dbReference type="PANTHER" id="PTHR40690:SF1">
    <property type="entry name" value="DUF1611 DOMAIN-CONTAINING PROTEIN"/>
    <property type="match status" value="1"/>
</dbReference>
<evidence type="ECO:0000313" key="6">
    <source>
        <dbReference type="Proteomes" id="UP000316217"/>
    </source>
</evidence>
<feature type="domain" description="D-glutamate N-acetyltransferase-like N-terminal" evidence="2">
    <location>
        <begin position="39"/>
        <end position="134"/>
    </location>
</feature>
<reference evidence="4 6" key="2">
    <citation type="journal article" date="2019" name="Nat. Microbiol.">
        <title>Wide diversity of methane and short-chain alkane metabolisms in uncultured archaea.</title>
        <authorList>
            <person name="Borrel G."/>
            <person name="Adam P.S."/>
            <person name="McKay L.J."/>
            <person name="Chen L.X."/>
            <person name="Sierra-Garcia I.N."/>
            <person name="Sieber C.M."/>
            <person name="Letourneur Q."/>
            <person name="Ghozlane A."/>
            <person name="Andersen G.L."/>
            <person name="Li W.J."/>
            <person name="Hallam S.J."/>
            <person name="Muyzer G."/>
            <person name="de Oliveira V.M."/>
            <person name="Inskeep W.P."/>
            <person name="Banfield J.F."/>
            <person name="Gribaldo S."/>
        </authorList>
    </citation>
    <scope>NUCLEOTIDE SEQUENCE [LARGE SCALE GENOMIC DNA]</scope>
    <source>
        <strain evidence="4">NM4</strain>
    </source>
</reference>
<comment type="caution">
    <text evidence="3">The sequence shown here is derived from an EMBL/GenBank/DDBJ whole genome shotgun (WGS) entry which is preliminary data.</text>
</comment>
<dbReference type="InterPro" id="IPR035402">
    <property type="entry name" value="DgcN-like_N"/>
</dbReference>
<evidence type="ECO:0000259" key="2">
    <source>
        <dbReference type="Pfam" id="PF17396"/>
    </source>
</evidence>
<evidence type="ECO:0000313" key="5">
    <source>
        <dbReference type="Proteomes" id="UP000277582"/>
    </source>
</evidence>
<evidence type="ECO:0000313" key="3">
    <source>
        <dbReference type="EMBL" id="RSN72567.1"/>
    </source>
</evidence>
<dbReference type="RefSeq" id="WP_125672406.1">
    <property type="nucleotide sequence ID" value="NZ_RCOS01000146.1"/>
</dbReference>
<accession>A0A3R9PTF9</accession>
<dbReference type="OrthoDB" id="30617at2157"/>